<evidence type="ECO:0000256" key="1">
    <source>
        <dbReference type="ARBA" id="ARBA00005657"/>
    </source>
</evidence>
<dbReference type="GeneTree" id="ENSGT00550000074784"/>
<dbReference type="InParanoid" id="G3WST0"/>
<protein>
    <submittedName>
        <fullName evidence="4">Uncharacterized protein</fullName>
    </submittedName>
</protein>
<dbReference type="AlphaFoldDB" id="G3WST0"/>
<keyword evidence="5" id="KW-1185">Reference proteome</keyword>
<keyword evidence="2" id="KW-0689">Ribosomal protein</keyword>
<reference evidence="4" key="2">
    <citation type="submission" date="2025-08" db="UniProtKB">
        <authorList>
            <consortium name="Ensembl"/>
        </authorList>
    </citation>
    <scope>IDENTIFICATION</scope>
</reference>
<evidence type="ECO:0000313" key="5">
    <source>
        <dbReference type="Proteomes" id="UP000007648"/>
    </source>
</evidence>
<reference evidence="4 5" key="1">
    <citation type="journal article" date="2011" name="Proc. Natl. Acad. Sci. U.S.A.">
        <title>Genetic diversity and population structure of the endangered marsupial Sarcophilus harrisii (Tasmanian devil).</title>
        <authorList>
            <person name="Miller W."/>
            <person name="Hayes V.M."/>
            <person name="Ratan A."/>
            <person name="Petersen D.C."/>
            <person name="Wittekindt N.E."/>
            <person name="Miller J."/>
            <person name="Walenz B."/>
            <person name="Knight J."/>
            <person name="Qi J."/>
            <person name="Zhao F."/>
            <person name="Wang Q."/>
            <person name="Bedoya-Reina O.C."/>
            <person name="Katiyar N."/>
            <person name="Tomsho L.P."/>
            <person name="Kasson L.M."/>
            <person name="Hardie R.A."/>
            <person name="Woodbridge P."/>
            <person name="Tindall E.A."/>
            <person name="Bertelsen M.F."/>
            <person name="Dixon D."/>
            <person name="Pyecroft S."/>
            <person name="Helgen K.M."/>
            <person name="Lesk A.M."/>
            <person name="Pringle T.H."/>
            <person name="Patterson N."/>
            <person name="Zhang Y."/>
            <person name="Kreiss A."/>
            <person name="Woods G.M."/>
            <person name="Jones M.E."/>
            <person name="Schuster S.C."/>
        </authorList>
    </citation>
    <scope>NUCLEOTIDE SEQUENCE [LARGE SCALE GENOMIC DNA]</scope>
</reference>
<dbReference type="HOGENOM" id="CLU_115574_0_1_1"/>
<dbReference type="InterPro" id="IPR012340">
    <property type="entry name" value="NA-bd_OB-fold"/>
</dbReference>
<proteinExistence type="inferred from homology"/>
<dbReference type="Proteomes" id="UP000007648">
    <property type="component" value="Unassembled WGS sequence"/>
</dbReference>
<dbReference type="InterPro" id="IPR006032">
    <property type="entry name" value="Ribosomal_uS12"/>
</dbReference>
<sequence>MGKFCGLPTVRKLHSHSRDQNWHNKQYKKAHLGTALKTNPFGGSSHEKRIVSHEAGVEAKQPNSAIRKCVGSVCLCSQRERSRS</sequence>
<dbReference type="Ensembl" id="ENSSHAT00000018639.2">
    <property type="protein sequence ID" value="ENSSHAP00000018485.2"/>
    <property type="gene ID" value="ENSSHAG00000015694.2"/>
</dbReference>
<dbReference type="Pfam" id="PF00164">
    <property type="entry name" value="Ribosom_S12_S23"/>
    <property type="match status" value="1"/>
</dbReference>
<dbReference type="GO" id="GO:0006412">
    <property type="term" value="P:translation"/>
    <property type="evidence" value="ECO:0007669"/>
    <property type="project" value="InterPro"/>
</dbReference>
<dbReference type="SUPFAM" id="SSF50249">
    <property type="entry name" value="Nucleic acid-binding proteins"/>
    <property type="match status" value="1"/>
</dbReference>
<dbReference type="Gene3D" id="2.40.50.140">
    <property type="entry name" value="Nucleic acid-binding proteins"/>
    <property type="match status" value="1"/>
</dbReference>
<dbReference type="PROSITE" id="PS00055">
    <property type="entry name" value="RIBOSOMAL_S12"/>
    <property type="match status" value="1"/>
</dbReference>
<reference evidence="4" key="3">
    <citation type="submission" date="2025-09" db="UniProtKB">
        <authorList>
            <consortium name="Ensembl"/>
        </authorList>
    </citation>
    <scope>IDENTIFICATION</scope>
</reference>
<evidence type="ECO:0000256" key="3">
    <source>
        <dbReference type="ARBA" id="ARBA00023274"/>
    </source>
</evidence>
<dbReference type="GO" id="GO:1990904">
    <property type="term" value="C:ribonucleoprotein complex"/>
    <property type="evidence" value="ECO:0007669"/>
    <property type="project" value="UniProtKB-KW"/>
</dbReference>
<organism evidence="4 5">
    <name type="scientific">Sarcophilus harrisii</name>
    <name type="common">Tasmanian devil</name>
    <name type="synonym">Sarcophilus laniarius</name>
    <dbReference type="NCBI Taxonomy" id="9305"/>
    <lineage>
        <taxon>Eukaryota</taxon>
        <taxon>Metazoa</taxon>
        <taxon>Chordata</taxon>
        <taxon>Craniata</taxon>
        <taxon>Vertebrata</taxon>
        <taxon>Euteleostomi</taxon>
        <taxon>Mammalia</taxon>
        <taxon>Metatheria</taxon>
        <taxon>Dasyuromorphia</taxon>
        <taxon>Dasyuridae</taxon>
        <taxon>Sarcophilus</taxon>
    </lineage>
</organism>
<name>G3WST0_SARHA</name>
<dbReference type="eggNOG" id="KOG1749">
    <property type="taxonomic scope" value="Eukaryota"/>
</dbReference>
<accession>G3WST0</accession>
<keyword evidence="3" id="KW-0687">Ribonucleoprotein</keyword>
<comment type="similarity">
    <text evidence="1">Belongs to the universal ribosomal protein uS12 family.</text>
</comment>
<dbReference type="GO" id="GO:0003735">
    <property type="term" value="F:structural constituent of ribosome"/>
    <property type="evidence" value="ECO:0007669"/>
    <property type="project" value="InterPro"/>
</dbReference>
<dbReference type="STRING" id="9305.ENSSHAP00000018485"/>
<dbReference type="GO" id="GO:0005840">
    <property type="term" value="C:ribosome"/>
    <property type="evidence" value="ECO:0007669"/>
    <property type="project" value="UniProtKB-KW"/>
</dbReference>
<evidence type="ECO:0000256" key="2">
    <source>
        <dbReference type="ARBA" id="ARBA00022980"/>
    </source>
</evidence>
<evidence type="ECO:0000313" key="4">
    <source>
        <dbReference type="Ensembl" id="ENSSHAP00000018485.2"/>
    </source>
</evidence>